<sequence length="69" mass="8181">MKLRLSNFLSLYFVVVLNLKVCLLNKFNILWNFKKRHLLGTGIFKNIKLSIMKVLKNLNNIKSIRQLAY</sequence>
<gene>
    <name evidence="1" type="ORF">EUGRSUZ_A02038</name>
</gene>
<proteinExistence type="predicted"/>
<accession>A0A059DHR2</accession>
<name>A0A059DHR2_EUCGR</name>
<reference evidence="1" key="1">
    <citation type="submission" date="2013-07" db="EMBL/GenBank/DDBJ databases">
        <title>The genome of Eucalyptus grandis.</title>
        <authorList>
            <person name="Schmutz J."/>
            <person name="Hayes R."/>
            <person name="Myburg A."/>
            <person name="Tuskan G."/>
            <person name="Grattapaglia D."/>
            <person name="Rokhsar D.S."/>
        </authorList>
    </citation>
    <scope>NUCLEOTIDE SEQUENCE</scope>
    <source>
        <tissue evidence="1">Leaf extractions</tissue>
    </source>
</reference>
<evidence type="ECO:0000313" key="1">
    <source>
        <dbReference type="EMBL" id="KCW89785.1"/>
    </source>
</evidence>
<organism evidence="1">
    <name type="scientific">Eucalyptus grandis</name>
    <name type="common">Flooded gum</name>
    <dbReference type="NCBI Taxonomy" id="71139"/>
    <lineage>
        <taxon>Eukaryota</taxon>
        <taxon>Viridiplantae</taxon>
        <taxon>Streptophyta</taxon>
        <taxon>Embryophyta</taxon>
        <taxon>Tracheophyta</taxon>
        <taxon>Spermatophyta</taxon>
        <taxon>Magnoliopsida</taxon>
        <taxon>eudicotyledons</taxon>
        <taxon>Gunneridae</taxon>
        <taxon>Pentapetalae</taxon>
        <taxon>rosids</taxon>
        <taxon>malvids</taxon>
        <taxon>Myrtales</taxon>
        <taxon>Myrtaceae</taxon>
        <taxon>Myrtoideae</taxon>
        <taxon>Eucalypteae</taxon>
        <taxon>Eucalyptus</taxon>
    </lineage>
</organism>
<dbReference type="AlphaFoldDB" id="A0A059DHR2"/>
<protein>
    <submittedName>
        <fullName evidence="1">Uncharacterized protein</fullName>
    </submittedName>
</protein>
<dbReference type="Gramene" id="KCW89785">
    <property type="protein sequence ID" value="KCW89785"/>
    <property type="gene ID" value="EUGRSUZ_A02038"/>
</dbReference>
<dbReference type="EMBL" id="KK198753">
    <property type="protein sequence ID" value="KCW89785.1"/>
    <property type="molecule type" value="Genomic_DNA"/>
</dbReference>
<dbReference type="InParanoid" id="A0A059DHR2"/>